<dbReference type="Proteomes" id="UP001152759">
    <property type="component" value="Chromosome 3"/>
</dbReference>
<dbReference type="PANTHER" id="PTHR11362:SF44">
    <property type="entry name" value="PHOSPHATIDYLETHANOLAMINE-BINDING PROTEIN"/>
    <property type="match status" value="1"/>
</dbReference>
<keyword evidence="2" id="KW-1185">Reference proteome</keyword>
<gene>
    <name evidence="1" type="ORF">BEMITA_LOCUS6520</name>
</gene>
<organism evidence="1 2">
    <name type="scientific">Bemisia tabaci</name>
    <name type="common">Sweetpotato whitefly</name>
    <name type="synonym">Aleurodes tabaci</name>
    <dbReference type="NCBI Taxonomy" id="7038"/>
    <lineage>
        <taxon>Eukaryota</taxon>
        <taxon>Metazoa</taxon>
        <taxon>Ecdysozoa</taxon>
        <taxon>Arthropoda</taxon>
        <taxon>Hexapoda</taxon>
        <taxon>Insecta</taxon>
        <taxon>Pterygota</taxon>
        <taxon>Neoptera</taxon>
        <taxon>Paraneoptera</taxon>
        <taxon>Hemiptera</taxon>
        <taxon>Sternorrhyncha</taxon>
        <taxon>Aleyrodoidea</taxon>
        <taxon>Aleyrodidae</taxon>
        <taxon>Aleyrodinae</taxon>
        <taxon>Bemisia</taxon>
    </lineage>
</organism>
<dbReference type="SUPFAM" id="SSF49777">
    <property type="entry name" value="PEBP-like"/>
    <property type="match status" value="1"/>
</dbReference>
<evidence type="ECO:0000313" key="1">
    <source>
        <dbReference type="EMBL" id="CAH0387516.1"/>
    </source>
</evidence>
<dbReference type="PANTHER" id="PTHR11362">
    <property type="entry name" value="PHOSPHATIDYLETHANOLAMINE-BINDING PROTEIN"/>
    <property type="match status" value="1"/>
</dbReference>
<accession>A0A9P0AAA9</accession>
<dbReference type="AlphaFoldDB" id="A0A9P0AAA9"/>
<dbReference type="InterPro" id="IPR036610">
    <property type="entry name" value="PEBP-like_sf"/>
</dbReference>
<reference evidence="1" key="1">
    <citation type="submission" date="2021-12" db="EMBL/GenBank/DDBJ databases">
        <authorList>
            <person name="King R."/>
        </authorList>
    </citation>
    <scope>NUCLEOTIDE SEQUENCE</scope>
</reference>
<dbReference type="InterPro" id="IPR035810">
    <property type="entry name" value="PEBP_euk"/>
</dbReference>
<dbReference type="InterPro" id="IPR008914">
    <property type="entry name" value="PEBP"/>
</dbReference>
<proteinExistence type="predicted"/>
<protein>
    <submittedName>
        <fullName evidence="1">Uncharacterized protein</fullName>
    </submittedName>
</protein>
<evidence type="ECO:0000313" key="2">
    <source>
        <dbReference type="Proteomes" id="UP001152759"/>
    </source>
</evidence>
<dbReference type="Pfam" id="PF01161">
    <property type="entry name" value="PBP"/>
    <property type="match status" value="1"/>
</dbReference>
<sequence>MKFSLFHGSCFIAPITLLYCFIKESSSDMKMGAMRMKTVLKSSGIVPDVIDVFPKKILQVEYENQREVAMGNNMTRWDTIEDPVKISYTADPKSYYTIIMTDPDCPSRENPIHREWQHWVLVNIPGAEWTQGFYLTDYIGILGEYEYDVHRYVFLLFKQPGILNFTERVLDARPIELLRYKFSTKNFAEKYKFGPPVAINFFMSGEVPKRALVYKTTVTKTTSSATTSAAKVTKSTQKQTQARQITTTPTIAAVVEDKMTTTLPSVTTSAYKTVATTKTRRKRIKTVTSTKANPKTDQTLSTATTVTSNTATTVTSRTATTVTQRTSSPAAAAAVIPSGPLIQYEDIPDVVPVGY</sequence>
<name>A0A9P0AAA9_BEMTA</name>
<dbReference type="CDD" id="cd00866">
    <property type="entry name" value="PEBP_euk"/>
    <property type="match status" value="1"/>
</dbReference>
<dbReference type="KEGG" id="btab:109040235"/>
<dbReference type="Gene3D" id="3.90.280.10">
    <property type="entry name" value="PEBP-like"/>
    <property type="match status" value="1"/>
</dbReference>
<dbReference type="EMBL" id="OU963864">
    <property type="protein sequence ID" value="CAH0387516.1"/>
    <property type="molecule type" value="Genomic_DNA"/>
</dbReference>